<evidence type="ECO:0000256" key="3">
    <source>
        <dbReference type="ARBA" id="ARBA00010042"/>
    </source>
</evidence>
<dbReference type="GO" id="GO:0007059">
    <property type="term" value="P:chromosome segregation"/>
    <property type="evidence" value="ECO:0007669"/>
    <property type="project" value="UniProtKB-KW"/>
</dbReference>
<feature type="compositionally biased region" description="Polar residues" evidence="8">
    <location>
        <begin position="1316"/>
        <end position="1326"/>
    </location>
</feature>
<evidence type="ECO:0000313" key="10">
    <source>
        <dbReference type="EMBL" id="MBW0473374.1"/>
    </source>
</evidence>
<feature type="compositionally biased region" description="Polar residues" evidence="8">
    <location>
        <begin position="312"/>
        <end position="337"/>
    </location>
</feature>
<evidence type="ECO:0000256" key="7">
    <source>
        <dbReference type="ARBA" id="ARBA00023242"/>
    </source>
</evidence>
<organism evidence="10 11">
    <name type="scientific">Austropuccinia psidii MF-1</name>
    <dbReference type="NCBI Taxonomy" id="1389203"/>
    <lineage>
        <taxon>Eukaryota</taxon>
        <taxon>Fungi</taxon>
        <taxon>Dikarya</taxon>
        <taxon>Basidiomycota</taxon>
        <taxon>Pucciniomycotina</taxon>
        <taxon>Pucciniomycetes</taxon>
        <taxon>Pucciniales</taxon>
        <taxon>Sphaerophragmiaceae</taxon>
        <taxon>Austropuccinia</taxon>
    </lineage>
</organism>
<feature type="domain" description="Inner centromere protein ARK-binding" evidence="9">
    <location>
        <begin position="1426"/>
        <end position="1484"/>
    </location>
</feature>
<feature type="compositionally biased region" description="Basic and acidic residues" evidence="8">
    <location>
        <begin position="561"/>
        <end position="575"/>
    </location>
</feature>
<feature type="compositionally biased region" description="Polar residues" evidence="8">
    <location>
        <begin position="234"/>
        <end position="270"/>
    </location>
</feature>
<feature type="compositionally biased region" description="Polar residues" evidence="8">
    <location>
        <begin position="203"/>
        <end position="221"/>
    </location>
</feature>
<dbReference type="Pfam" id="PF03941">
    <property type="entry name" value="INCENP_ARK-bind"/>
    <property type="match status" value="1"/>
</dbReference>
<dbReference type="GO" id="GO:0005634">
    <property type="term" value="C:nucleus"/>
    <property type="evidence" value="ECO:0007669"/>
    <property type="project" value="UniProtKB-SubCell"/>
</dbReference>
<keyword evidence="5" id="KW-0159">Chromosome partition</keyword>
<feature type="compositionally biased region" description="Basic and acidic residues" evidence="8">
    <location>
        <begin position="1221"/>
        <end position="1254"/>
    </location>
</feature>
<dbReference type="PANTHER" id="PTHR13142">
    <property type="entry name" value="INNER CENTROMERE PROTEIN"/>
    <property type="match status" value="1"/>
</dbReference>
<comment type="similarity">
    <text evidence="3">Belongs to the INCENP family.</text>
</comment>
<feature type="compositionally biased region" description="Low complexity" evidence="8">
    <location>
        <begin position="766"/>
        <end position="775"/>
    </location>
</feature>
<feature type="compositionally biased region" description="Low complexity" evidence="8">
    <location>
        <begin position="514"/>
        <end position="529"/>
    </location>
</feature>
<feature type="compositionally biased region" description="Low complexity" evidence="8">
    <location>
        <begin position="402"/>
        <end position="417"/>
    </location>
</feature>
<feature type="compositionally biased region" description="Low complexity" evidence="8">
    <location>
        <begin position="700"/>
        <end position="714"/>
    </location>
</feature>
<accession>A0A9Q3BXI6</accession>
<evidence type="ECO:0000256" key="1">
    <source>
        <dbReference type="ARBA" id="ARBA00004123"/>
    </source>
</evidence>
<feature type="region of interest" description="Disordered" evidence="8">
    <location>
        <begin position="635"/>
        <end position="654"/>
    </location>
</feature>
<dbReference type="InterPro" id="IPR005635">
    <property type="entry name" value="Inner_centromere_prot_ARK-bd"/>
</dbReference>
<dbReference type="Proteomes" id="UP000765509">
    <property type="component" value="Unassembled WGS sequence"/>
</dbReference>
<evidence type="ECO:0000256" key="6">
    <source>
        <dbReference type="ARBA" id="ARBA00023212"/>
    </source>
</evidence>
<feature type="compositionally biased region" description="Polar residues" evidence="8">
    <location>
        <begin position="1343"/>
        <end position="1360"/>
    </location>
</feature>
<evidence type="ECO:0000313" key="11">
    <source>
        <dbReference type="Proteomes" id="UP000765509"/>
    </source>
</evidence>
<evidence type="ECO:0000256" key="5">
    <source>
        <dbReference type="ARBA" id="ARBA00022829"/>
    </source>
</evidence>
<dbReference type="OrthoDB" id="6123at2759"/>
<name>A0A9Q3BXI6_9BASI</name>
<feature type="region of interest" description="Disordered" evidence="8">
    <location>
        <begin position="1044"/>
        <end position="1162"/>
    </location>
</feature>
<proteinExistence type="inferred from homology"/>
<feature type="compositionally biased region" description="Acidic residues" evidence="8">
    <location>
        <begin position="1416"/>
        <end position="1437"/>
    </location>
</feature>
<dbReference type="GO" id="GO:0005819">
    <property type="term" value="C:spindle"/>
    <property type="evidence" value="ECO:0007669"/>
    <property type="project" value="UniProtKB-SubCell"/>
</dbReference>
<feature type="region of interest" description="Disordered" evidence="8">
    <location>
        <begin position="699"/>
        <end position="777"/>
    </location>
</feature>
<feature type="compositionally biased region" description="Polar residues" evidence="8">
    <location>
        <begin position="425"/>
        <end position="438"/>
    </location>
</feature>
<comment type="caution">
    <text evidence="10">The sequence shown here is derived from an EMBL/GenBank/DDBJ whole genome shotgun (WGS) entry which is preliminary data.</text>
</comment>
<protein>
    <recommendedName>
        <fullName evidence="9">Inner centromere protein ARK-binding domain-containing protein</fullName>
    </recommendedName>
</protein>
<keyword evidence="7" id="KW-0539">Nucleus</keyword>
<reference evidence="10" key="1">
    <citation type="submission" date="2021-03" db="EMBL/GenBank/DDBJ databases">
        <title>Draft genome sequence of rust myrtle Austropuccinia psidii MF-1, a brazilian biotype.</title>
        <authorList>
            <person name="Quecine M.C."/>
            <person name="Pachon D.M.R."/>
            <person name="Bonatelli M.L."/>
            <person name="Correr F.H."/>
            <person name="Franceschini L.M."/>
            <person name="Leite T.F."/>
            <person name="Margarido G.R.A."/>
            <person name="Almeida C.A."/>
            <person name="Ferrarezi J.A."/>
            <person name="Labate C.A."/>
        </authorList>
    </citation>
    <scope>NUCLEOTIDE SEQUENCE</scope>
    <source>
        <strain evidence="10">MF-1</strain>
    </source>
</reference>
<sequence>MIKPSSSSTNTLSSAIPDDIRLKCSYYSQEIKNQVNNLYEDQHKWLEDHLIEIKNTLTKFKDKSSSTRSVMAGIIKTPARKGSKKSSSKTSKLIGLGLQNANDLENPFIIRNNQPLSDLTQSHLNINNPQIQAIIKLQVEEQTKEIQSRLQIDLSKLENRYESPTKKVAQNLNHPSNQSITSSQNLIDPIKSSDSIQNLIMPTLPTCSTTHSSQSESNKQSIHPELLPTTPLLNSTNQLHSYQQLSESRTPPESLANTSTSQDADSNDVFNTAGHELSAIQEGEEEDDQITSQSLPPMPGLWSHQKPIGDQILTSQNLNHPNSHTSKSQKPTTSTIENSCQTATLVENSHQKSCDHPFNLTTSLLPSTSSSAPQTHSITPVIDSDSALRLIPTSTHSSVLPSTTSSQNNQFSSSQSHSHVHFSDIPTSNPSAPVCSTQQPSLAASSTFTVPTQSQPDILSMSHPSQEIAVSSTLSSQSHLSHITNNLSTSIGQDLESLELQPSMYATNSNVEPQLSSSQSHFGHQSSQSYNKTSPSIAPESIISLSKPKPRSDQPTLSTRDAARTQVSERPHFDSIIDVPLNDNPSSIRNNLHTSIGSSSYPNKLAGLETPTPGAPISRNFFTPGNTTAAMIQSPQSQWSTKPSGASSWNQHKPLRTPATMSYNINFTNTKEDKQRASVSAGSLDLFEDLVKPVNLQTISQSSQQAPSSDSQQSIPATRPTSGVDTYDHRPTGLKRTSTDAGFPHSSDLHEAKLIRSHTPGMMNARTSTTGGTTRKGMEDIKNRLSQIQRESAMHERGRYTFNMNGDVLTTSNSQPSVVTHQPTFSKNHITSNLSSVTQTSKTSTSILPANSATGAQVETEKPEELLIDLQSSQHEHTAPLLPSSHIKNQTVPLVTAPILSTASPHQLPVPLEIDEIQNSSTVPKALDSTNLKEPDDSNLSMWDQFSKQKETKAYSPPQTLTQPIKLKSPITSPNIQINKVEPKHLAFLIGAAPTPSTIPIHSPPPSVGELQKPVLEDHTDGVELDESIASDDKCLTQENVQTSLDHHGKDEGDHQSITSSKTSEPIDLNDGAEGDEADQRIEEKGQDVKNPETEAQDDDPYGEPSVEIATDKQELHIDSDQEGYLNEAHDPDSKNNASNYTPLEAPMTPSSSQVGFQPPASNGLMGVFKAGAAFATSWGATKPKAELKSLQLAAVAAKKEQEERDRKAVLKEERRLAAVEKKQAQEKTKLENDKKTRMAEAEKKKQDRDDASKTRITLKAKGTPSHTAIVSKQSSVIMDAAKKRKIESESTKVLDQKKPKGTQKIDPRLMLPSSAHKTSTSSYQPTRVAPVVPTSAIKPTVSKAQQSSTSKPLPVTTQKAHAPSRPPSQISQHSLLPKPSKSSMIGTSQTSQIASSAVKTQQIGSLKGKLREDKNVEEEYIELPDIDSEYSDDDESEHERKEAQLPSWAQSPALREALENQKKVNPDDVFGGTIPPPRMDEIFRGRASRFRNRTSSANWNGVDGLTNLEEIEYAKRMGYHNQSSHKSKLNSKK</sequence>
<feature type="compositionally biased region" description="Basic and acidic residues" evidence="8">
    <location>
        <begin position="1287"/>
        <end position="1308"/>
    </location>
</feature>
<feature type="compositionally biased region" description="Polar residues" evidence="8">
    <location>
        <begin position="635"/>
        <end position="651"/>
    </location>
</feature>
<comment type="subcellular location">
    <subcellularLocation>
        <location evidence="2">Cytoplasm</location>
        <location evidence="2">Cytoskeleton</location>
        <location evidence="2">Spindle</location>
    </subcellularLocation>
    <subcellularLocation>
        <location evidence="1">Nucleus</location>
    </subcellularLocation>
</comment>
<feature type="region of interest" description="Disordered" evidence="8">
    <location>
        <begin position="510"/>
        <end position="583"/>
    </location>
</feature>
<keyword evidence="6" id="KW-0206">Cytoskeleton</keyword>
<keyword evidence="11" id="KW-1185">Reference proteome</keyword>
<keyword evidence="4" id="KW-0963">Cytoplasm</keyword>
<feature type="compositionally biased region" description="Polar residues" evidence="8">
    <location>
        <begin position="715"/>
        <end position="724"/>
    </location>
</feature>
<feature type="region of interest" description="Disordered" evidence="8">
    <location>
        <begin position="203"/>
        <end position="337"/>
    </location>
</feature>
<feature type="region of interest" description="Disordered" evidence="8">
    <location>
        <begin position="1221"/>
        <end position="1255"/>
    </location>
</feature>
<feature type="region of interest" description="Disordered" evidence="8">
    <location>
        <begin position="395"/>
        <end position="438"/>
    </location>
</feature>
<feature type="compositionally biased region" description="Basic and acidic residues" evidence="8">
    <location>
        <begin position="1110"/>
        <end position="1120"/>
    </location>
</feature>
<evidence type="ECO:0000259" key="9">
    <source>
        <dbReference type="Pfam" id="PF03941"/>
    </source>
</evidence>
<dbReference type="EMBL" id="AVOT02003392">
    <property type="protein sequence ID" value="MBW0473374.1"/>
    <property type="molecule type" value="Genomic_DNA"/>
</dbReference>
<evidence type="ECO:0000256" key="2">
    <source>
        <dbReference type="ARBA" id="ARBA00004186"/>
    </source>
</evidence>
<dbReference type="PANTHER" id="PTHR13142:SF1">
    <property type="entry name" value="INNER CENTROMERE PROTEIN"/>
    <property type="match status" value="1"/>
</dbReference>
<feature type="compositionally biased region" description="Basic and acidic residues" evidence="8">
    <location>
        <begin position="1078"/>
        <end position="1093"/>
    </location>
</feature>
<feature type="region of interest" description="Disordered" evidence="8">
    <location>
        <begin position="1282"/>
        <end position="1480"/>
    </location>
</feature>
<feature type="compositionally biased region" description="Basic and acidic residues" evidence="8">
    <location>
        <begin position="1045"/>
        <end position="1055"/>
    </location>
</feature>
<dbReference type="Gene3D" id="6.10.250.2990">
    <property type="match status" value="1"/>
</dbReference>
<feature type="compositionally biased region" description="Polar residues" evidence="8">
    <location>
        <begin position="1368"/>
        <end position="1405"/>
    </location>
</feature>
<evidence type="ECO:0000256" key="8">
    <source>
        <dbReference type="SAM" id="MobiDB-lite"/>
    </source>
</evidence>
<evidence type="ECO:0000256" key="4">
    <source>
        <dbReference type="ARBA" id="ARBA00022490"/>
    </source>
</evidence>
<feature type="compositionally biased region" description="Basic and acidic residues" evidence="8">
    <location>
        <begin position="1457"/>
        <end position="1467"/>
    </location>
</feature>
<gene>
    <name evidence="10" type="ORF">O181_013089</name>
</gene>